<accession>A0A1I6PKR5</accession>
<dbReference type="SUPFAM" id="SSF54637">
    <property type="entry name" value="Thioesterase/thiol ester dehydrase-isomerase"/>
    <property type="match status" value="1"/>
</dbReference>
<sequence length="191" mass="20785">MVPREGPVFTNLARIRPGNRRSPPTPVRTLSPRGAAGTCDDVGMATIAYEDLTPGRVFDLGKTAIDREEMLAFNARFDPQPFHLDEEAGRNSVLGGLCASGWFTASLWMRAYVDHVLGDSTSQGSPGGNELTWLAPVFPGDVLHFGMEVTGQRRSRSKPNLGLVEITGTADRDGDRVLRFSFVGMFGTRES</sequence>
<keyword evidence="5" id="KW-1185">Reference proteome</keyword>
<protein>
    <submittedName>
        <fullName evidence="4">Acyl dehydratase</fullName>
    </submittedName>
</protein>
<dbReference type="PANTHER" id="PTHR43664">
    <property type="entry name" value="MONOAMINE OXIDASE-RELATED"/>
    <property type="match status" value="1"/>
</dbReference>
<feature type="domain" description="MaoC-like" evidence="3">
    <location>
        <begin position="55"/>
        <end position="158"/>
    </location>
</feature>
<dbReference type="CDD" id="cd03454">
    <property type="entry name" value="YdeM"/>
    <property type="match status" value="1"/>
</dbReference>
<organism evidence="4 5">
    <name type="scientific">Saccharopolyspora flava</name>
    <dbReference type="NCBI Taxonomy" id="95161"/>
    <lineage>
        <taxon>Bacteria</taxon>
        <taxon>Bacillati</taxon>
        <taxon>Actinomycetota</taxon>
        <taxon>Actinomycetes</taxon>
        <taxon>Pseudonocardiales</taxon>
        <taxon>Pseudonocardiaceae</taxon>
        <taxon>Saccharopolyspora</taxon>
    </lineage>
</organism>
<evidence type="ECO:0000313" key="5">
    <source>
        <dbReference type="Proteomes" id="UP000198852"/>
    </source>
</evidence>
<evidence type="ECO:0000256" key="1">
    <source>
        <dbReference type="ARBA" id="ARBA00005254"/>
    </source>
</evidence>
<dbReference type="InterPro" id="IPR029069">
    <property type="entry name" value="HotDog_dom_sf"/>
</dbReference>
<name>A0A1I6PKR5_9PSEU</name>
<reference evidence="5" key="1">
    <citation type="submission" date="2016-10" db="EMBL/GenBank/DDBJ databases">
        <authorList>
            <person name="Varghese N."/>
            <person name="Submissions S."/>
        </authorList>
    </citation>
    <scope>NUCLEOTIDE SEQUENCE [LARGE SCALE GENOMIC DNA]</scope>
    <source>
        <strain evidence="5">DSM 44771</strain>
    </source>
</reference>
<dbReference type="PANTHER" id="PTHR43664:SF1">
    <property type="entry name" value="BETA-METHYLMALYL-COA DEHYDRATASE"/>
    <property type="match status" value="1"/>
</dbReference>
<dbReference type="EMBL" id="FOZX01000001">
    <property type="protein sequence ID" value="SFS40821.1"/>
    <property type="molecule type" value="Genomic_DNA"/>
</dbReference>
<dbReference type="AlphaFoldDB" id="A0A1I6PKR5"/>
<proteinExistence type="inferred from homology"/>
<comment type="similarity">
    <text evidence="1">Belongs to the enoyl-CoA hydratase/isomerase family.</text>
</comment>
<dbReference type="Pfam" id="PF01575">
    <property type="entry name" value="MaoC_dehydratas"/>
    <property type="match status" value="1"/>
</dbReference>
<gene>
    <name evidence="4" type="ORF">SAMN05660874_00888</name>
</gene>
<evidence type="ECO:0000313" key="4">
    <source>
        <dbReference type="EMBL" id="SFS40821.1"/>
    </source>
</evidence>
<dbReference type="InterPro" id="IPR052342">
    <property type="entry name" value="MCH/BMMD"/>
</dbReference>
<dbReference type="Proteomes" id="UP000198852">
    <property type="component" value="Unassembled WGS sequence"/>
</dbReference>
<evidence type="ECO:0000256" key="2">
    <source>
        <dbReference type="SAM" id="MobiDB-lite"/>
    </source>
</evidence>
<evidence type="ECO:0000259" key="3">
    <source>
        <dbReference type="Pfam" id="PF01575"/>
    </source>
</evidence>
<dbReference type="STRING" id="95161.SAMN05660874_00888"/>
<feature type="region of interest" description="Disordered" evidence="2">
    <location>
        <begin position="14"/>
        <end position="33"/>
    </location>
</feature>
<dbReference type="InterPro" id="IPR002539">
    <property type="entry name" value="MaoC-like_dom"/>
</dbReference>
<dbReference type="Gene3D" id="3.10.129.10">
    <property type="entry name" value="Hotdog Thioesterase"/>
    <property type="match status" value="1"/>
</dbReference>